<feature type="transmembrane region" description="Helical" evidence="2">
    <location>
        <begin position="6"/>
        <end position="25"/>
    </location>
</feature>
<dbReference type="AlphaFoldDB" id="A0A9D1NJT5"/>
<keyword evidence="2" id="KW-0812">Transmembrane</keyword>
<evidence type="ECO:0000256" key="2">
    <source>
        <dbReference type="SAM" id="Phobius"/>
    </source>
</evidence>
<accession>A0A9D1NJT5</accession>
<evidence type="ECO:0000313" key="4">
    <source>
        <dbReference type="Proteomes" id="UP000886812"/>
    </source>
</evidence>
<protein>
    <submittedName>
        <fullName evidence="3">Uncharacterized protein</fullName>
    </submittedName>
</protein>
<dbReference type="EMBL" id="DVOG01000052">
    <property type="protein sequence ID" value="HIV03886.1"/>
    <property type="molecule type" value="Genomic_DNA"/>
</dbReference>
<proteinExistence type="predicted"/>
<keyword evidence="2" id="KW-1133">Transmembrane helix</keyword>
<evidence type="ECO:0000256" key="1">
    <source>
        <dbReference type="SAM" id="Coils"/>
    </source>
</evidence>
<keyword evidence="1" id="KW-0175">Coiled coil</keyword>
<evidence type="ECO:0000313" key="3">
    <source>
        <dbReference type="EMBL" id="HIV03886.1"/>
    </source>
</evidence>
<name>A0A9D1NJT5_9BACT</name>
<reference evidence="3" key="1">
    <citation type="submission" date="2020-10" db="EMBL/GenBank/DDBJ databases">
        <authorList>
            <person name="Gilroy R."/>
        </authorList>
    </citation>
    <scope>NUCLEOTIDE SEQUENCE</scope>
    <source>
        <strain evidence="3">10669</strain>
    </source>
</reference>
<gene>
    <name evidence="3" type="ORF">IAC75_01900</name>
</gene>
<feature type="coiled-coil region" evidence="1">
    <location>
        <begin position="133"/>
        <end position="245"/>
    </location>
</feature>
<comment type="caution">
    <text evidence="3">The sequence shown here is derived from an EMBL/GenBank/DDBJ whole genome shotgun (WGS) entry which is preliminary data.</text>
</comment>
<reference evidence="3" key="2">
    <citation type="journal article" date="2021" name="PeerJ">
        <title>Extensive microbial diversity within the chicken gut microbiome revealed by metagenomics and culture.</title>
        <authorList>
            <person name="Gilroy R."/>
            <person name="Ravi A."/>
            <person name="Getino M."/>
            <person name="Pursley I."/>
            <person name="Horton D.L."/>
            <person name="Alikhan N.F."/>
            <person name="Baker D."/>
            <person name="Gharbi K."/>
            <person name="Hall N."/>
            <person name="Watson M."/>
            <person name="Adriaenssens E.M."/>
            <person name="Foster-Nyarko E."/>
            <person name="Jarju S."/>
            <person name="Secka A."/>
            <person name="Antonio M."/>
            <person name="Oren A."/>
            <person name="Chaudhuri R.R."/>
            <person name="La Ragione R."/>
            <person name="Hildebrand F."/>
            <person name="Pallen M.J."/>
        </authorList>
    </citation>
    <scope>NUCLEOTIDE SEQUENCE</scope>
    <source>
        <strain evidence="3">10669</strain>
    </source>
</reference>
<sequence>MKAHEFAVIIAGSAVLFFGGALIVGTQFMKKTYEYGSEWADATDEKEGQRRAEKIAYAQDANAENHQTKLLREQLEKARYGKRTTRQDLEKLLRTSDEELKIWYYAEDAEDIDQVRAYISYYARKAETFRLRAESLREDLKKSSETIEKLERRSAGIAAGTDRLAVALGEQKRRAENAEALRDAVKKEYVLTPTFRRGIVKKKLQNRESAVDAARKKIAALEALREKLRAAEQETEAEIRVEREKQDGIRSRLNAAVSERMICLEAQRLTEDALRHTEDILRIKNEIMESETAVEDKKINTYF</sequence>
<dbReference type="Proteomes" id="UP000886812">
    <property type="component" value="Unassembled WGS sequence"/>
</dbReference>
<organism evidence="3 4">
    <name type="scientific">Candidatus Spyradosoma merdigallinarum</name>
    <dbReference type="NCBI Taxonomy" id="2840950"/>
    <lineage>
        <taxon>Bacteria</taxon>
        <taxon>Pseudomonadati</taxon>
        <taxon>Verrucomicrobiota</taxon>
        <taxon>Opitutia</taxon>
        <taxon>Opitutia incertae sedis</taxon>
        <taxon>Candidatus Spyradosoma</taxon>
    </lineage>
</organism>
<keyword evidence="2" id="KW-0472">Membrane</keyword>